<dbReference type="AlphaFoldDB" id="A0A916YZK9"/>
<evidence type="ECO:0000256" key="1">
    <source>
        <dbReference type="SAM" id="MobiDB-lite"/>
    </source>
</evidence>
<organism evidence="2 3">
    <name type="scientific">Croceicoccus mobilis</name>
    <dbReference type="NCBI Taxonomy" id="1703339"/>
    <lineage>
        <taxon>Bacteria</taxon>
        <taxon>Pseudomonadati</taxon>
        <taxon>Pseudomonadota</taxon>
        <taxon>Alphaproteobacteria</taxon>
        <taxon>Sphingomonadales</taxon>
        <taxon>Erythrobacteraceae</taxon>
        <taxon>Croceicoccus</taxon>
    </lineage>
</organism>
<feature type="region of interest" description="Disordered" evidence="1">
    <location>
        <begin position="1"/>
        <end position="20"/>
    </location>
</feature>
<keyword evidence="3" id="KW-1185">Reference proteome</keyword>
<accession>A0A916YZK9</accession>
<evidence type="ECO:0000313" key="3">
    <source>
        <dbReference type="Proteomes" id="UP000612349"/>
    </source>
</evidence>
<reference evidence="2" key="2">
    <citation type="submission" date="2020-09" db="EMBL/GenBank/DDBJ databases">
        <authorList>
            <person name="Sun Q."/>
            <person name="Zhou Y."/>
        </authorList>
    </citation>
    <scope>NUCLEOTIDE SEQUENCE</scope>
    <source>
        <strain evidence="2">CGMCC 1.15360</strain>
    </source>
</reference>
<name>A0A916YZK9_9SPHN</name>
<reference evidence="2" key="1">
    <citation type="journal article" date="2014" name="Int. J. Syst. Evol. Microbiol.">
        <title>Complete genome sequence of Corynebacterium casei LMG S-19264T (=DSM 44701T), isolated from a smear-ripened cheese.</title>
        <authorList>
            <consortium name="US DOE Joint Genome Institute (JGI-PGF)"/>
            <person name="Walter F."/>
            <person name="Albersmeier A."/>
            <person name="Kalinowski J."/>
            <person name="Ruckert C."/>
        </authorList>
    </citation>
    <scope>NUCLEOTIDE SEQUENCE</scope>
    <source>
        <strain evidence="2">CGMCC 1.15360</strain>
    </source>
</reference>
<evidence type="ECO:0000313" key="2">
    <source>
        <dbReference type="EMBL" id="GGD68172.1"/>
    </source>
</evidence>
<dbReference type="EMBL" id="BMIP01000003">
    <property type="protein sequence ID" value="GGD68172.1"/>
    <property type="molecule type" value="Genomic_DNA"/>
</dbReference>
<proteinExistence type="predicted"/>
<comment type="caution">
    <text evidence="2">The sequence shown here is derived from an EMBL/GenBank/DDBJ whole genome shotgun (WGS) entry which is preliminary data.</text>
</comment>
<dbReference type="OrthoDB" id="7391946at2"/>
<dbReference type="RefSeq" id="WP_066771310.1">
    <property type="nucleotide sequence ID" value="NZ_BMIP01000003.1"/>
</dbReference>
<dbReference type="Proteomes" id="UP000612349">
    <property type="component" value="Unassembled WGS sequence"/>
</dbReference>
<sequence>MAKRRSVKKKSGDNMAGISPNPMTNIILADIALRGVSRVARRLTEQKLLSTRYTKEEAKKVVDGRSLASTLMATAVARVATRSVPGMVVVGGGMLAKALYDRRQGRRARVEGREEVRKRMANAEE</sequence>
<protein>
    <submittedName>
        <fullName evidence="2">Uncharacterized protein</fullName>
    </submittedName>
</protein>
<gene>
    <name evidence="2" type="ORF">GCM10010990_17130</name>
</gene>